<name>A0A829D617_LEPIR</name>
<dbReference type="AlphaFoldDB" id="A0A829D617"/>
<protein>
    <submittedName>
        <fullName evidence="1">Uncharacterized protein</fullName>
    </submittedName>
</protein>
<gene>
    <name evidence="1" type="ORF">LEP1GSC029_4108</name>
</gene>
<evidence type="ECO:0000313" key="1">
    <source>
        <dbReference type="EMBL" id="EMY04450.1"/>
    </source>
</evidence>
<reference evidence="1 2" key="1">
    <citation type="submission" date="2013-02" db="EMBL/GenBank/DDBJ databases">
        <authorList>
            <person name="Harkins D.M."/>
            <person name="Durkin A.S."/>
            <person name="Brinkac L.M."/>
            <person name="Haft D.H."/>
            <person name="Selengut J.D."/>
            <person name="Sanka R."/>
            <person name="DePew J."/>
            <person name="Purushe J."/>
            <person name="Whelen A.C."/>
            <person name="Vinetz J.M."/>
            <person name="Sutton G.G."/>
            <person name="Nierman W.C."/>
            <person name="Fouts D.E."/>
        </authorList>
    </citation>
    <scope>NUCLEOTIDE SEQUENCE [LARGE SCALE GENOMIC DNA]</scope>
    <source>
        <strain evidence="1 2">2002000626</strain>
    </source>
</reference>
<evidence type="ECO:0000313" key="2">
    <source>
        <dbReference type="Proteomes" id="UP000012329"/>
    </source>
</evidence>
<sequence>MACVVHSIFFTWIAKSSKSRISESDQSSQEIRCFTLLSDIGFNVQKTEWKLFRK</sequence>
<comment type="caution">
    <text evidence="1">The sequence shown here is derived from an EMBL/GenBank/DDBJ whole genome shotgun (WGS) entry which is preliminary data.</text>
</comment>
<dbReference type="EMBL" id="AFJL02000132">
    <property type="protein sequence ID" value="EMY04450.1"/>
    <property type="molecule type" value="Genomic_DNA"/>
</dbReference>
<accession>A0A829D617</accession>
<organism evidence="1 2">
    <name type="scientific">Leptospira interrogans str. 2002000626</name>
    <dbReference type="NCBI Taxonomy" id="996803"/>
    <lineage>
        <taxon>Bacteria</taxon>
        <taxon>Pseudomonadati</taxon>
        <taxon>Spirochaetota</taxon>
        <taxon>Spirochaetia</taxon>
        <taxon>Leptospirales</taxon>
        <taxon>Leptospiraceae</taxon>
        <taxon>Leptospira</taxon>
    </lineage>
</organism>
<proteinExistence type="predicted"/>
<dbReference type="Proteomes" id="UP000012329">
    <property type="component" value="Unassembled WGS sequence"/>
</dbReference>